<dbReference type="AlphaFoldDB" id="A0A540WXN3"/>
<evidence type="ECO:0000256" key="3">
    <source>
        <dbReference type="ARBA" id="ARBA00022679"/>
    </source>
</evidence>
<dbReference type="CDD" id="cd00609">
    <property type="entry name" value="AAT_like"/>
    <property type="match status" value="1"/>
</dbReference>
<feature type="domain" description="Aminotransferase class I/classII large" evidence="5">
    <location>
        <begin position="51"/>
        <end position="394"/>
    </location>
</feature>
<dbReference type="InterPro" id="IPR004839">
    <property type="entry name" value="Aminotransferase_I/II_large"/>
</dbReference>
<dbReference type="EMBL" id="VIFM01000089">
    <property type="protein sequence ID" value="TQF13762.1"/>
    <property type="molecule type" value="Genomic_DNA"/>
</dbReference>
<protein>
    <submittedName>
        <fullName evidence="6">PLP-dependent aminotransferase family protein</fullName>
    </submittedName>
</protein>
<keyword evidence="3 6" id="KW-0808">Transferase</keyword>
<dbReference type="GO" id="GO:1901605">
    <property type="term" value="P:alpha-amino acid metabolic process"/>
    <property type="evidence" value="ECO:0007669"/>
    <property type="project" value="TreeGrafter"/>
</dbReference>
<evidence type="ECO:0000313" key="6">
    <source>
        <dbReference type="EMBL" id="TQF13762.1"/>
    </source>
</evidence>
<sequence length="401" mass="43813">MTASSTSSSELPLASWARRLAPSAIQDMLQIITRPGVFSLALGLPAAELFPTEGMAEAAARVLAEQVGALQYSPTLEPLREQVVALMAKRGVRCSTSQVFLTTGAQQGLNLLTRLLLEPGQTVLLEDRVYSGFQQVLDPFQARRLTVRRDARTGLDLDGLASLLASGERPAFFYTMSDGHNPLGTSLAMDARERLVGLAREYRMPIIEDDAYGLLHYEEGGALPPLRSLDAQWVYYVGSFSKILAPALRVGWVVVPESLVFRLATVKESSDIDTATFTQRMVLSFLQSGKLEAHLTRLRGEYRLRRDTLLRALETHLPAGASWTKPTSGMFVWVELPEGSDTTVLLARALETQQVAFLPGQAFGVSGGRSASHGLRLNFSNCDPARIEEAVRRLGTVLRAA</sequence>
<gene>
    <name evidence="6" type="ORF">FJV41_22220</name>
</gene>
<dbReference type="GO" id="GO:0008483">
    <property type="term" value="F:transaminase activity"/>
    <property type="evidence" value="ECO:0007669"/>
    <property type="project" value="UniProtKB-KW"/>
</dbReference>
<evidence type="ECO:0000313" key="7">
    <source>
        <dbReference type="Proteomes" id="UP000315369"/>
    </source>
</evidence>
<dbReference type="PANTHER" id="PTHR42790:SF19">
    <property type="entry name" value="KYNURENINE_ALPHA-AMINOADIPATE AMINOTRANSFERASE, MITOCHONDRIAL"/>
    <property type="match status" value="1"/>
</dbReference>
<proteinExistence type="predicted"/>
<dbReference type="InterPro" id="IPR015422">
    <property type="entry name" value="PyrdxlP-dep_Trfase_small"/>
</dbReference>
<dbReference type="Pfam" id="PF00155">
    <property type="entry name" value="Aminotran_1_2"/>
    <property type="match status" value="1"/>
</dbReference>
<organism evidence="6 7">
    <name type="scientific">Myxococcus llanfairpwllgwyngyllgogerychwyrndrobwllllantysiliogogogochensis</name>
    <dbReference type="NCBI Taxonomy" id="2590453"/>
    <lineage>
        <taxon>Bacteria</taxon>
        <taxon>Pseudomonadati</taxon>
        <taxon>Myxococcota</taxon>
        <taxon>Myxococcia</taxon>
        <taxon>Myxococcales</taxon>
        <taxon>Cystobacterineae</taxon>
        <taxon>Myxococcaceae</taxon>
        <taxon>Myxococcus</taxon>
    </lineage>
</organism>
<accession>A0A540WXN3</accession>
<dbReference type="SUPFAM" id="SSF53383">
    <property type="entry name" value="PLP-dependent transferases"/>
    <property type="match status" value="1"/>
</dbReference>
<comment type="caution">
    <text evidence="6">The sequence shown here is derived from an EMBL/GenBank/DDBJ whole genome shotgun (WGS) entry which is preliminary data.</text>
</comment>
<keyword evidence="4" id="KW-0663">Pyridoxal phosphate</keyword>
<dbReference type="OrthoDB" id="9808770at2"/>
<name>A0A540WXN3_9BACT</name>
<evidence type="ECO:0000256" key="2">
    <source>
        <dbReference type="ARBA" id="ARBA00022576"/>
    </source>
</evidence>
<dbReference type="InterPro" id="IPR015424">
    <property type="entry name" value="PyrdxlP-dep_Trfase"/>
</dbReference>
<dbReference type="PANTHER" id="PTHR42790">
    <property type="entry name" value="AMINOTRANSFERASE"/>
    <property type="match status" value="1"/>
</dbReference>
<dbReference type="GO" id="GO:0030170">
    <property type="term" value="F:pyridoxal phosphate binding"/>
    <property type="evidence" value="ECO:0007669"/>
    <property type="project" value="InterPro"/>
</dbReference>
<dbReference type="Proteomes" id="UP000315369">
    <property type="component" value="Unassembled WGS sequence"/>
</dbReference>
<evidence type="ECO:0000259" key="5">
    <source>
        <dbReference type="Pfam" id="PF00155"/>
    </source>
</evidence>
<dbReference type="Gene3D" id="3.90.1150.10">
    <property type="entry name" value="Aspartate Aminotransferase, domain 1"/>
    <property type="match status" value="1"/>
</dbReference>
<reference evidence="6 7" key="1">
    <citation type="submission" date="2019-06" db="EMBL/GenBank/DDBJ databases">
        <authorList>
            <person name="Livingstone P."/>
            <person name="Whitworth D."/>
        </authorList>
    </citation>
    <scope>NUCLEOTIDE SEQUENCE [LARGE SCALE GENOMIC DNA]</scope>
    <source>
        <strain evidence="6 7">AM401</strain>
    </source>
</reference>
<dbReference type="RefSeq" id="WP_141644534.1">
    <property type="nucleotide sequence ID" value="NZ_VIFM01000089.1"/>
</dbReference>
<dbReference type="Gene3D" id="3.40.640.10">
    <property type="entry name" value="Type I PLP-dependent aspartate aminotransferase-like (Major domain)"/>
    <property type="match status" value="1"/>
</dbReference>
<evidence type="ECO:0000256" key="4">
    <source>
        <dbReference type="ARBA" id="ARBA00022898"/>
    </source>
</evidence>
<dbReference type="InterPro" id="IPR050859">
    <property type="entry name" value="Class-I_PLP-dep_aminotransf"/>
</dbReference>
<keyword evidence="7" id="KW-1185">Reference proteome</keyword>
<comment type="cofactor">
    <cofactor evidence="1">
        <name>pyridoxal 5'-phosphate</name>
        <dbReference type="ChEBI" id="CHEBI:597326"/>
    </cofactor>
</comment>
<keyword evidence="2 6" id="KW-0032">Aminotransferase</keyword>
<dbReference type="InterPro" id="IPR015421">
    <property type="entry name" value="PyrdxlP-dep_Trfase_major"/>
</dbReference>
<evidence type="ECO:0000256" key="1">
    <source>
        <dbReference type="ARBA" id="ARBA00001933"/>
    </source>
</evidence>